<name>A0A3E0WPJ1_9BACI</name>
<evidence type="ECO:0000256" key="1">
    <source>
        <dbReference type="SAM" id="MobiDB-lite"/>
    </source>
</evidence>
<feature type="compositionally biased region" description="Basic and acidic residues" evidence="1">
    <location>
        <begin position="1"/>
        <end position="12"/>
    </location>
</feature>
<evidence type="ECO:0000313" key="3">
    <source>
        <dbReference type="EMBL" id="RFA33865.1"/>
    </source>
</evidence>
<proteinExistence type="predicted"/>
<feature type="compositionally biased region" description="Basic and acidic residues" evidence="1">
    <location>
        <begin position="21"/>
        <end position="33"/>
    </location>
</feature>
<gene>
    <name evidence="3" type="ORF">CAI16_13500</name>
</gene>
<dbReference type="Proteomes" id="UP000256488">
    <property type="component" value="Unassembled WGS sequence"/>
</dbReference>
<keyword evidence="2" id="KW-0472">Membrane</keyword>
<evidence type="ECO:0000313" key="4">
    <source>
        <dbReference type="Proteomes" id="UP000256488"/>
    </source>
</evidence>
<feature type="region of interest" description="Disordered" evidence="1">
    <location>
        <begin position="1"/>
        <end position="154"/>
    </location>
</feature>
<feature type="compositionally biased region" description="Basic and acidic residues" evidence="1">
    <location>
        <begin position="56"/>
        <end position="76"/>
    </location>
</feature>
<evidence type="ECO:0000256" key="2">
    <source>
        <dbReference type="SAM" id="Phobius"/>
    </source>
</evidence>
<keyword evidence="2" id="KW-0812">Transmembrane</keyword>
<feature type="transmembrane region" description="Helical" evidence="2">
    <location>
        <begin position="160"/>
        <end position="180"/>
    </location>
</feature>
<protein>
    <submittedName>
        <fullName evidence="3">Uncharacterized protein</fullName>
    </submittedName>
</protein>
<reference evidence="3 4" key="1">
    <citation type="submission" date="2017-05" db="EMBL/GenBank/DDBJ databases">
        <title>Virgibacillus sp. AK90 isolated from a saltern of Kakinada, India.</title>
        <authorList>
            <person name="Gupta V."/>
            <person name="Sidhu C."/>
            <person name="Korpole S."/>
            <person name="Pinnaka A.K."/>
        </authorList>
    </citation>
    <scope>NUCLEOTIDE SEQUENCE [LARGE SCALE GENOMIC DNA]</scope>
    <source>
        <strain evidence="3 4">AK90</strain>
    </source>
</reference>
<dbReference type="EMBL" id="NFZX01000030">
    <property type="protein sequence ID" value="RFA33865.1"/>
    <property type="molecule type" value="Genomic_DNA"/>
</dbReference>
<keyword evidence="2" id="KW-1133">Transmembrane helix</keyword>
<organism evidence="3 4">
    <name type="scientific">Virgibacillus dokdonensis</name>
    <dbReference type="NCBI Taxonomy" id="302167"/>
    <lineage>
        <taxon>Bacteria</taxon>
        <taxon>Bacillati</taxon>
        <taxon>Bacillota</taxon>
        <taxon>Bacilli</taxon>
        <taxon>Bacillales</taxon>
        <taxon>Bacillaceae</taxon>
        <taxon>Virgibacillus</taxon>
    </lineage>
</organism>
<accession>A0A3E0WPJ1</accession>
<dbReference type="AlphaFoldDB" id="A0A3E0WPJ1"/>
<sequence length="188" mass="21102">MPRQESQPKQEQKQSPSKPNKKIEKAKPKKEETASSSKTQPKNEGKNKFASSAEPRSSERENSNNKLRFSEIKGKDPVVTQKNGKYIATYKDDKGRTVEKEVSKETAQKIGKEANKKPEESSKKDKDNKDKNDSKDVEKVIDNKGKVSSETEKEPGNTKVLLIAIMALIVVGTITGIIVYKRKKKVNE</sequence>
<comment type="caution">
    <text evidence="3">The sequence shown here is derived from an EMBL/GenBank/DDBJ whole genome shotgun (WGS) entry which is preliminary data.</text>
</comment>
<feature type="compositionally biased region" description="Basic and acidic residues" evidence="1">
    <location>
        <begin position="90"/>
        <end position="154"/>
    </location>
</feature>